<proteinExistence type="predicted"/>
<dbReference type="SUPFAM" id="SSF55729">
    <property type="entry name" value="Acyl-CoA N-acyltransferases (Nat)"/>
    <property type="match status" value="1"/>
</dbReference>
<gene>
    <name evidence="2" type="ORF">EJP82_23750</name>
</gene>
<dbReference type="InterPro" id="IPR000182">
    <property type="entry name" value="GNAT_dom"/>
</dbReference>
<sequence>MNIMIEDMNEQMAKDILNWKYDKPYDFYNNDPTDNEEVEELLNGSYYALVNDLNELVGFFCIGESAQVPRGNQYGVYEDDLVDMGLGMNPTLTGKGHGFEFCSFIVNLIEQIYKGTPIRLTVAKFNQRAIHLYEKLGFVKEKEFDTDFAEFITMVKKSNI</sequence>
<dbReference type="OrthoDB" id="423921at2"/>
<dbReference type="EMBL" id="RZNY01000031">
    <property type="protein sequence ID" value="RUT41380.1"/>
    <property type="molecule type" value="Genomic_DNA"/>
</dbReference>
<dbReference type="Gene3D" id="3.40.630.30">
    <property type="match status" value="1"/>
</dbReference>
<dbReference type="AlphaFoldDB" id="A0A433Y147"/>
<evidence type="ECO:0000313" key="2">
    <source>
        <dbReference type="EMBL" id="RUT41380.1"/>
    </source>
</evidence>
<evidence type="ECO:0000313" key="3">
    <source>
        <dbReference type="Proteomes" id="UP000279446"/>
    </source>
</evidence>
<accession>A0A433Y147</accession>
<protein>
    <submittedName>
        <fullName evidence="2">N-acetyltransferase</fullName>
    </submittedName>
</protein>
<keyword evidence="3" id="KW-1185">Reference proteome</keyword>
<comment type="caution">
    <text evidence="2">The sequence shown here is derived from an EMBL/GenBank/DDBJ whole genome shotgun (WGS) entry which is preliminary data.</text>
</comment>
<dbReference type="PROSITE" id="PS51186">
    <property type="entry name" value="GNAT"/>
    <property type="match status" value="1"/>
</dbReference>
<dbReference type="GO" id="GO:0016747">
    <property type="term" value="F:acyltransferase activity, transferring groups other than amino-acyl groups"/>
    <property type="evidence" value="ECO:0007669"/>
    <property type="project" value="InterPro"/>
</dbReference>
<evidence type="ECO:0000259" key="1">
    <source>
        <dbReference type="PROSITE" id="PS51186"/>
    </source>
</evidence>
<dbReference type="InterPro" id="IPR016181">
    <property type="entry name" value="Acyl_CoA_acyltransferase"/>
</dbReference>
<name>A0A433Y147_9BACL</name>
<reference evidence="2 3" key="1">
    <citation type="submission" date="2018-12" db="EMBL/GenBank/DDBJ databases">
        <authorList>
            <person name="Sun L."/>
            <person name="Chen Z."/>
        </authorList>
    </citation>
    <scope>NUCLEOTIDE SEQUENCE [LARGE SCALE GENOMIC DNA]</scope>
    <source>
        <strain evidence="2 3">DSM 15890</strain>
    </source>
</reference>
<dbReference type="Pfam" id="PF00583">
    <property type="entry name" value="Acetyltransf_1"/>
    <property type="match status" value="1"/>
</dbReference>
<keyword evidence="2" id="KW-0808">Transferase</keyword>
<feature type="domain" description="N-acetyltransferase" evidence="1">
    <location>
        <begin position="3"/>
        <end position="159"/>
    </location>
</feature>
<organism evidence="2 3">
    <name type="scientific">Paenibacillus anaericanus</name>
    <dbReference type="NCBI Taxonomy" id="170367"/>
    <lineage>
        <taxon>Bacteria</taxon>
        <taxon>Bacillati</taxon>
        <taxon>Bacillota</taxon>
        <taxon>Bacilli</taxon>
        <taxon>Bacillales</taxon>
        <taxon>Paenibacillaceae</taxon>
        <taxon>Paenibacillus</taxon>
    </lineage>
</organism>
<dbReference type="RefSeq" id="WP_127194544.1">
    <property type="nucleotide sequence ID" value="NZ_RZNY01000031.1"/>
</dbReference>
<dbReference type="Proteomes" id="UP000279446">
    <property type="component" value="Unassembled WGS sequence"/>
</dbReference>